<dbReference type="Pfam" id="PF03631">
    <property type="entry name" value="Virul_fac_BrkB"/>
    <property type="match status" value="1"/>
</dbReference>
<dbReference type="EMBL" id="AMEM01000044">
    <property type="protein sequence ID" value="EKX87443.1"/>
    <property type="molecule type" value="Genomic_DNA"/>
</dbReference>
<comment type="subcellular location">
    <subcellularLocation>
        <location evidence="1">Cell membrane</location>
        <topology evidence="1">Multi-pass membrane protein</topology>
    </subcellularLocation>
</comment>
<dbReference type="STRING" id="1035195.HMPREF9997_02769"/>
<dbReference type="InterPro" id="IPR017039">
    <property type="entry name" value="Virul_fac_BrkB"/>
</dbReference>
<evidence type="ECO:0000256" key="6">
    <source>
        <dbReference type="SAM" id="MobiDB-lite"/>
    </source>
</evidence>
<evidence type="ECO:0000256" key="7">
    <source>
        <dbReference type="SAM" id="Phobius"/>
    </source>
</evidence>
<feature type="transmembrane region" description="Helical" evidence="7">
    <location>
        <begin position="255"/>
        <end position="277"/>
    </location>
</feature>
<dbReference type="PANTHER" id="PTHR30213:SF1">
    <property type="entry name" value="INNER MEMBRANE PROTEIN YHJD"/>
    <property type="match status" value="1"/>
</dbReference>
<dbReference type="eggNOG" id="COG1295">
    <property type="taxonomic scope" value="Bacteria"/>
</dbReference>
<feature type="transmembrane region" description="Helical" evidence="7">
    <location>
        <begin position="71"/>
        <end position="95"/>
    </location>
</feature>
<evidence type="ECO:0000256" key="3">
    <source>
        <dbReference type="ARBA" id="ARBA00022692"/>
    </source>
</evidence>
<feature type="transmembrane region" description="Helical" evidence="7">
    <location>
        <begin position="217"/>
        <end position="243"/>
    </location>
</feature>
<reference evidence="8 9" key="1">
    <citation type="submission" date="2012-05" db="EMBL/GenBank/DDBJ databases">
        <authorList>
            <person name="Weinstock G."/>
            <person name="Sodergren E."/>
            <person name="Lobos E.A."/>
            <person name="Fulton L."/>
            <person name="Fulton R."/>
            <person name="Courtney L."/>
            <person name="Fronick C."/>
            <person name="O'Laughlin M."/>
            <person name="Godfrey J."/>
            <person name="Wilson R.M."/>
            <person name="Miner T."/>
            <person name="Farmer C."/>
            <person name="Delehaunty K."/>
            <person name="Cordes M."/>
            <person name="Minx P."/>
            <person name="Tomlinson C."/>
            <person name="Chen J."/>
            <person name="Wollam A."/>
            <person name="Pepin K.H."/>
            <person name="Bhonagiri V."/>
            <person name="Zhang X."/>
            <person name="Suruliraj S."/>
            <person name="Warren W."/>
            <person name="Mitreva M."/>
            <person name="Mardis E.R."/>
            <person name="Wilson R.K."/>
        </authorList>
    </citation>
    <scope>NUCLEOTIDE SEQUENCE [LARGE SCALE GENOMIC DNA]</scope>
    <source>
        <strain evidence="8 9">F0235</strain>
    </source>
</reference>
<feature type="compositionally biased region" description="Polar residues" evidence="6">
    <location>
        <begin position="1"/>
        <end position="12"/>
    </location>
</feature>
<keyword evidence="4 7" id="KW-1133">Transmembrane helix</keyword>
<feature type="transmembrane region" description="Helical" evidence="7">
    <location>
        <begin position="137"/>
        <end position="157"/>
    </location>
</feature>
<organism evidence="8 9">
    <name type="scientific">Corynebacterium durum F0235</name>
    <dbReference type="NCBI Taxonomy" id="1035195"/>
    <lineage>
        <taxon>Bacteria</taxon>
        <taxon>Bacillati</taxon>
        <taxon>Actinomycetota</taxon>
        <taxon>Actinomycetes</taxon>
        <taxon>Mycobacteriales</taxon>
        <taxon>Corynebacteriaceae</taxon>
        <taxon>Corynebacterium</taxon>
    </lineage>
</organism>
<protein>
    <submittedName>
        <fullName evidence="8">Putative ribonuclease</fullName>
    </submittedName>
</protein>
<dbReference type="PATRIC" id="fig|1035195.3.peg.2483"/>
<evidence type="ECO:0000313" key="8">
    <source>
        <dbReference type="EMBL" id="EKX87443.1"/>
    </source>
</evidence>
<dbReference type="HOGENOM" id="CLU_050028_0_1_11"/>
<sequence>MATVTLNNETGMTPTTRPHPRDTDDFGIERVTQDDPGFVDRYRQKWPWFDHLMRMNERYSQMGGSQYSAGITYFSVLSMFPILMLAFAVIAFILAGRPDYVEQVQQHISRMVSGEMGKSVNSIIEIAISQRSTVAGLGAFTAVWSGLGWMNNLRYGVSKMWKIDPTRGSAVMMKLKDLLGLVLLFFIFVLAAAIAVLGSSGVSHQVLTFLRIDQSLAFVPLLKVIAILLGVVANFVLCFWLIAYLPRTKVPRRSAFHAALIAAVVFEVFKQVGSMFFSNALTNPAGATFGPIIGVMVLLYILWQILLYCSAWAATTEESLAIAHVDAPEPAVIRIRQEVALVPEPATSAKMLGVGAVLGLAVSAIWRGVTRTQRR</sequence>
<keyword evidence="9" id="KW-1185">Reference proteome</keyword>
<gene>
    <name evidence="8" type="ORF">HMPREF9997_02769</name>
</gene>
<evidence type="ECO:0000313" key="9">
    <source>
        <dbReference type="Proteomes" id="UP000010445"/>
    </source>
</evidence>
<evidence type="ECO:0000256" key="5">
    <source>
        <dbReference type="ARBA" id="ARBA00023136"/>
    </source>
</evidence>
<accession>L1M875</accession>
<dbReference type="AlphaFoldDB" id="L1M875"/>
<dbReference type="Proteomes" id="UP000010445">
    <property type="component" value="Unassembled WGS sequence"/>
</dbReference>
<proteinExistence type="predicted"/>
<feature type="transmembrane region" description="Helical" evidence="7">
    <location>
        <begin position="289"/>
        <end position="309"/>
    </location>
</feature>
<dbReference type="PANTHER" id="PTHR30213">
    <property type="entry name" value="INNER MEMBRANE PROTEIN YHJD"/>
    <property type="match status" value="1"/>
</dbReference>
<comment type="caution">
    <text evidence="8">The sequence shown here is derived from an EMBL/GenBank/DDBJ whole genome shotgun (WGS) entry which is preliminary data.</text>
</comment>
<evidence type="ECO:0000256" key="2">
    <source>
        <dbReference type="ARBA" id="ARBA00022475"/>
    </source>
</evidence>
<name>L1M875_9CORY</name>
<feature type="transmembrane region" description="Helical" evidence="7">
    <location>
        <begin position="178"/>
        <end position="197"/>
    </location>
</feature>
<evidence type="ECO:0000256" key="1">
    <source>
        <dbReference type="ARBA" id="ARBA00004651"/>
    </source>
</evidence>
<feature type="region of interest" description="Disordered" evidence="6">
    <location>
        <begin position="1"/>
        <end position="27"/>
    </location>
</feature>
<dbReference type="GO" id="GO:0005886">
    <property type="term" value="C:plasma membrane"/>
    <property type="evidence" value="ECO:0007669"/>
    <property type="project" value="UniProtKB-SubCell"/>
</dbReference>
<keyword evidence="2" id="KW-1003">Cell membrane</keyword>
<keyword evidence="5 7" id="KW-0472">Membrane</keyword>
<keyword evidence="3 7" id="KW-0812">Transmembrane</keyword>
<evidence type="ECO:0000256" key="4">
    <source>
        <dbReference type="ARBA" id="ARBA00022989"/>
    </source>
</evidence>